<gene>
    <name evidence="1" type="ORF">D3P06_18985</name>
</gene>
<comment type="caution">
    <text evidence="1">The sequence shown here is derived from an EMBL/GenBank/DDBJ whole genome shotgun (WGS) entry which is preliminary data.</text>
</comment>
<protein>
    <submittedName>
        <fullName evidence="1">Uncharacterized protein</fullName>
    </submittedName>
</protein>
<dbReference type="RefSeq" id="WP_205962018.1">
    <property type="nucleotide sequence ID" value="NZ_QZEV01000223.1"/>
</dbReference>
<evidence type="ECO:0000313" key="1">
    <source>
        <dbReference type="EMBL" id="RJK93096.1"/>
    </source>
</evidence>
<dbReference type="AlphaFoldDB" id="A0A418ZP71"/>
<sequence>MRLRRTAEMAGFVTMAGALMVSAAGVLLPEGVTRGAPVPGPEAAPALAAGGEEIRAMVEAWDAPPVAVTVAAPAMTAPEP</sequence>
<feature type="non-terminal residue" evidence="1">
    <location>
        <position position="80"/>
    </location>
</feature>
<proteinExistence type="predicted"/>
<reference evidence="1 2" key="1">
    <citation type="submission" date="2018-09" db="EMBL/GenBank/DDBJ databases">
        <title>Paracoccus onubensis nov. sp. a moderate halophilic bacterium isolated from Gruta de las Maravillas (Aracena, Spain).</title>
        <authorList>
            <person name="Jurado V."/>
            <person name="Gutierrez-Patricio S."/>
            <person name="Gonzalez-Pimentel J.L."/>
            <person name="Laiz L."/>
            <person name="Saiz-Jimenez C."/>
        </authorList>
    </citation>
    <scope>NUCLEOTIDE SEQUENCE [LARGE SCALE GENOMIC DNA]</scope>
    <source>
        <strain evidence="1 2">DSM 19484</strain>
    </source>
</reference>
<dbReference type="EMBL" id="QZEV01000223">
    <property type="protein sequence ID" value="RJK93096.1"/>
    <property type="molecule type" value="Genomic_DNA"/>
</dbReference>
<keyword evidence="2" id="KW-1185">Reference proteome</keyword>
<evidence type="ECO:0000313" key="2">
    <source>
        <dbReference type="Proteomes" id="UP000285530"/>
    </source>
</evidence>
<dbReference type="Proteomes" id="UP000285530">
    <property type="component" value="Unassembled WGS sequence"/>
</dbReference>
<accession>A0A418ZP71</accession>
<name>A0A418ZP71_9RHOB</name>
<organism evidence="1 2">
    <name type="scientific">Paracoccus aestuarii</name>
    <dbReference type="NCBI Taxonomy" id="453842"/>
    <lineage>
        <taxon>Bacteria</taxon>
        <taxon>Pseudomonadati</taxon>
        <taxon>Pseudomonadota</taxon>
        <taxon>Alphaproteobacteria</taxon>
        <taxon>Rhodobacterales</taxon>
        <taxon>Paracoccaceae</taxon>
        <taxon>Paracoccus</taxon>
    </lineage>
</organism>